<evidence type="ECO:0000313" key="5">
    <source>
        <dbReference type="Proteomes" id="UP001165083"/>
    </source>
</evidence>
<dbReference type="InterPro" id="IPR050889">
    <property type="entry name" value="Dendritic_Spine_Reg/Scaffold"/>
</dbReference>
<dbReference type="Pfam" id="PF12796">
    <property type="entry name" value="Ank_2"/>
    <property type="match status" value="1"/>
</dbReference>
<feature type="region of interest" description="Disordered" evidence="3">
    <location>
        <begin position="1"/>
        <end position="20"/>
    </location>
</feature>
<dbReference type="Proteomes" id="UP001165083">
    <property type="component" value="Unassembled WGS sequence"/>
</dbReference>
<proteinExistence type="predicted"/>
<dbReference type="SMART" id="SM00248">
    <property type="entry name" value="ANK"/>
    <property type="match status" value="3"/>
</dbReference>
<dbReference type="EMBL" id="BSXW01001174">
    <property type="protein sequence ID" value="GMF34336.1"/>
    <property type="molecule type" value="Genomic_DNA"/>
</dbReference>
<sequence length="640" mass="71431">MSTASPLRRRRGAKPAAKPAPSPAELLVAAVRAGDAAAFAAQLQTPLDVNRRTRQGDAPLVEACRFARLDMATSLLLEHKANANVASVNRSANRVGLTPLVAACMALRPDLVQLLLTQSQKKVNLLKNFGRVNALTVTLLFCVANGRTDEQNDRAVEILLILLRYAKQQNQLKAVLSAKPDKVNSLLHVAAGLGNWKALKMLREHADEFEVDFNARNAVEHSALHVVELNSFQARSLQFCEPPRPEVEVARKGKKRNGRKSRQKKQEKEEEQESEKEKEELMLDEQQSEAGTMLLGSAKLELGQILTGSAATDKQTFTRSRPDRTVEAYHVTRTVMELTKTTGTGAIFSRKGDEGVRGLYIKTLIAEMPDTQKEKAVYMDGLMYTVASVYPLSVKNAKEYQSLWRQALDKQTSDDLQGNNPVQNEEEEKKSPPQALQLSHDAFKMVLSGMLSYNSLSKRVKVWTLILMHLLDPYAAGAPLGINNKPIMEECGQLRFFERITEMLYRSGTKLAFCIFDRTDIEDDESYDEEIEFHLLISLVELFLQFFAPYALTIRDGEKGVLGVTDSFQRAIKPVKQLWSLVNAALGSLDDAIATPQRFSLLLHLLQVFEQLEAAFISDESAALTKLFKVCCLNCTFFDV</sequence>
<evidence type="ECO:0000256" key="1">
    <source>
        <dbReference type="ARBA" id="ARBA00022737"/>
    </source>
</evidence>
<dbReference type="OrthoDB" id="10461509at2759"/>
<reference evidence="4" key="1">
    <citation type="submission" date="2023-04" db="EMBL/GenBank/DDBJ databases">
        <title>Phytophthora lilii NBRC 32176.</title>
        <authorList>
            <person name="Ichikawa N."/>
            <person name="Sato H."/>
            <person name="Tonouchi N."/>
        </authorList>
    </citation>
    <scope>NUCLEOTIDE SEQUENCE</scope>
    <source>
        <strain evidence="4">NBRC 32176</strain>
    </source>
</reference>
<dbReference type="PANTHER" id="PTHR24166:SF48">
    <property type="entry name" value="PROTEIN VAPYRIN"/>
    <property type="match status" value="1"/>
</dbReference>
<organism evidence="4 5">
    <name type="scientific">Phytophthora lilii</name>
    <dbReference type="NCBI Taxonomy" id="2077276"/>
    <lineage>
        <taxon>Eukaryota</taxon>
        <taxon>Sar</taxon>
        <taxon>Stramenopiles</taxon>
        <taxon>Oomycota</taxon>
        <taxon>Peronosporomycetes</taxon>
        <taxon>Peronosporales</taxon>
        <taxon>Peronosporaceae</taxon>
        <taxon>Phytophthora</taxon>
    </lineage>
</organism>
<accession>A0A9W6X9M6</accession>
<evidence type="ECO:0000256" key="2">
    <source>
        <dbReference type="ARBA" id="ARBA00023043"/>
    </source>
</evidence>
<dbReference type="AlphaFoldDB" id="A0A9W6X9M6"/>
<feature type="region of interest" description="Disordered" evidence="3">
    <location>
        <begin position="412"/>
        <end position="434"/>
    </location>
</feature>
<dbReference type="InterPro" id="IPR036770">
    <property type="entry name" value="Ankyrin_rpt-contain_sf"/>
</dbReference>
<keyword evidence="1" id="KW-0677">Repeat</keyword>
<keyword evidence="2" id="KW-0040">ANK repeat</keyword>
<feature type="compositionally biased region" description="Basic residues" evidence="3">
    <location>
        <begin position="252"/>
        <end position="265"/>
    </location>
</feature>
<feature type="region of interest" description="Disordered" evidence="3">
    <location>
        <begin position="245"/>
        <end position="284"/>
    </location>
</feature>
<evidence type="ECO:0000313" key="4">
    <source>
        <dbReference type="EMBL" id="GMF34336.1"/>
    </source>
</evidence>
<dbReference type="Gene3D" id="1.25.40.20">
    <property type="entry name" value="Ankyrin repeat-containing domain"/>
    <property type="match status" value="1"/>
</dbReference>
<protein>
    <submittedName>
        <fullName evidence="4">Unnamed protein product</fullName>
    </submittedName>
</protein>
<dbReference type="InterPro" id="IPR002110">
    <property type="entry name" value="Ankyrin_rpt"/>
</dbReference>
<gene>
    <name evidence="4" type="ORF">Plil01_001462800</name>
</gene>
<dbReference type="SUPFAM" id="SSF48403">
    <property type="entry name" value="Ankyrin repeat"/>
    <property type="match status" value="1"/>
</dbReference>
<dbReference type="PANTHER" id="PTHR24166">
    <property type="entry name" value="ROLLING PEBBLES, ISOFORM B"/>
    <property type="match status" value="1"/>
</dbReference>
<evidence type="ECO:0000256" key="3">
    <source>
        <dbReference type="SAM" id="MobiDB-lite"/>
    </source>
</evidence>
<comment type="caution">
    <text evidence="4">The sequence shown here is derived from an EMBL/GenBank/DDBJ whole genome shotgun (WGS) entry which is preliminary data.</text>
</comment>
<keyword evidence="5" id="KW-1185">Reference proteome</keyword>
<name>A0A9W6X9M6_9STRA</name>
<feature type="compositionally biased region" description="Polar residues" evidence="3">
    <location>
        <begin position="414"/>
        <end position="423"/>
    </location>
</feature>